<evidence type="ECO:0000256" key="5">
    <source>
        <dbReference type="SAM" id="MobiDB-lite"/>
    </source>
</evidence>
<name>A0A1G2LSD4_9BACT</name>
<feature type="compositionally biased region" description="Polar residues" evidence="5">
    <location>
        <begin position="119"/>
        <end position="136"/>
    </location>
</feature>
<feature type="transmembrane region" description="Helical" evidence="6">
    <location>
        <begin position="12"/>
        <end position="34"/>
    </location>
</feature>
<keyword evidence="3" id="KW-0732">Signal</keyword>
<feature type="compositionally biased region" description="Basic and acidic residues" evidence="5">
    <location>
        <begin position="97"/>
        <end position="107"/>
    </location>
</feature>
<keyword evidence="2" id="KW-0964">Secreted</keyword>
<evidence type="ECO:0000256" key="4">
    <source>
        <dbReference type="ARBA" id="ARBA00022837"/>
    </source>
</evidence>
<reference evidence="7 8" key="1">
    <citation type="journal article" date="2016" name="Nat. Commun.">
        <title>Thousands of microbial genomes shed light on interconnected biogeochemical processes in an aquifer system.</title>
        <authorList>
            <person name="Anantharaman K."/>
            <person name="Brown C.T."/>
            <person name="Hug L.A."/>
            <person name="Sharon I."/>
            <person name="Castelle C.J."/>
            <person name="Probst A.J."/>
            <person name="Thomas B.C."/>
            <person name="Singh A."/>
            <person name="Wilkins M.J."/>
            <person name="Karaoz U."/>
            <person name="Brodie E.L."/>
            <person name="Williams K.H."/>
            <person name="Hubbard S.S."/>
            <person name="Banfield J.F."/>
        </authorList>
    </citation>
    <scope>NUCLEOTIDE SEQUENCE [LARGE SCALE GENOMIC DNA]</scope>
</reference>
<evidence type="ECO:0000256" key="2">
    <source>
        <dbReference type="ARBA" id="ARBA00022525"/>
    </source>
</evidence>
<proteinExistence type="predicted"/>
<organism evidence="7 8">
    <name type="scientific">Candidatus Sungbacteria bacterium RIFCSPLOWO2_12_FULL_41_11</name>
    <dbReference type="NCBI Taxonomy" id="1802286"/>
    <lineage>
        <taxon>Bacteria</taxon>
        <taxon>Candidatus Sungiibacteriota</taxon>
    </lineage>
</organism>
<comment type="caution">
    <text evidence="7">The sequence shown here is derived from an EMBL/GenBank/DDBJ whole genome shotgun (WGS) entry which is preliminary data.</text>
</comment>
<evidence type="ECO:0000313" key="8">
    <source>
        <dbReference type="Proteomes" id="UP000177171"/>
    </source>
</evidence>
<comment type="subcellular location">
    <subcellularLocation>
        <location evidence="1">Secreted</location>
    </subcellularLocation>
</comment>
<keyword evidence="6" id="KW-0472">Membrane</keyword>
<evidence type="ECO:0000256" key="6">
    <source>
        <dbReference type="SAM" id="Phobius"/>
    </source>
</evidence>
<evidence type="ECO:0000256" key="1">
    <source>
        <dbReference type="ARBA" id="ARBA00004613"/>
    </source>
</evidence>
<keyword evidence="6" id="KW-1133">Transmembrane helix</keyword>
<dbReference type="PANTHER" id="PTHR37467">
    <property type="entry name" value="EXPORTED CALCIUM-BINDING GLYCOPROTEIN-RELATED"/>
    <property type="match status" value="1"/>
</dbReference>
<keyword evidence="4" id="KW-0106">Calcium</keyword>
<feature type="region of interest" description="Disordered" evidence="5">
    <location>
        <begin position="88"/>
        <end position="136"/>
    </location>
</feature>
<dbReference type="EMBL" id="MHQY01000017">
    <property type="protein sequence ID" value="OHA13779.1"/>
    <property type="molecule type" value="Genomic_DNA"/>
</dbReference>
<dbReference type="InterPro" id="IPR059100">
    <property type="entry name" value="TSP3_bac"/>
</dbReference>
<protein>
    <submittedName>
        <fullName evidence="7">Uncharacterized protein</fullName>
    </submittedName>
</protein>
<dbReference type="InterPro" id="IPR053180">
    <property type="entry name" value="Ca-binding_acidic-repeat"/>
</dbReference>
<dbReference type="AlphaFoldDB" id="A0A1G2LSD4"/>
<sequence length="343" mass="38110">MNLSGFFNPKSYLAKGLFAVFAFSVFFLATAFFLNHKTPEERFVEKLEKTVPLTNEQKTLVSQKLQELSRDSDSDGLKDWEEIIYRTDSQNADTDGDGTKDGEEIKQNRNPLVKGPKDSNITPAGQTAPENNPEMENNLTYNFVQKIYSIAGPSISSGSDIDQKTLESLATEMTWANPDVILSAIPDAVKKTDLAISQKNDTESIKKYFNSLVGAYISSGSGASENDLSILKRALEEKNFGELKKLDAVIKATYEAFAKIKKIPVPAGYEDFAVNELNYLARIGYLIGNFKNAEEDPLNVLAVFQARVKILGDLVDYRQKTGKELALRGITFSPEEQGYLLLQ</sequence>
<evidence type="ECO:0000313" key="7">
    <source>
        <dbReference type="EMBL" id="OHA13779.1"/>
    </source>
</evidence>
<accession>A0A1G2LSD4</accession>
<keyword evidence="6" id="KW-0812">Transmembrane</keyword>
<gene>
    <name evidence="7" type="ORF">A3G49_02630</name>
</gene>
<dbReference type="Proteomes" id="UP000177171">
    <property type="component" value="Unassembled WGS sequence"/>
</dbReference>
<dbReference type="PANTHER" id="PTHR37467:SF1">
    <property type="entry name" value="EXPORTED CALCIUM-BINDING GLYCOPROTEIN"/>
    <property type="match status" value="1"/>
</dbReference>
<evidence type="ECO:0000256" key="3">
    <source>
        <dbReference type="ARBA" id="ARBA00022729"/>
    </source>
</evidence>
<dbReference type="Pfam" id="PF18884">
    <property type="entry name" value="TSP3_bac"/>
    <property type="match status" value="1"/>
</dbReference>